<dbReference type="CDD" id="cd16454">
    <property type="entry name" value="RING-H2_PA-TM-RING"/>
    <property type="match status" value="1"/>
</dbReference>
<organism evidence="8 9">
    <name type="scientific">Stylonychia lemnae</name>
    <name type="common">Ciliate</name>
    <dbReference type="NCBI Taxonomy" id="5949"/>
    <lineage>
        <taxon>Eukaryota</taxon>
        <taxon>Sar</taxon>
        <taxon>Alveolata</taxon>
        <taxon>Ciliophora</taxon>
        <taxon>Intramacronucleata</taxon>
        <taxon>Spirotrichea</taxon>
        <taxon>Stichotrichia</taxon>
        <taxon>Sporadotrichida</taxon>
        <taxon>Oxytrichidae</taxon>
        <taxon>Stylonychinae</taxon>
        <taxon>Stylonychia</taxon>
    </lineage>
</organism>
<feature type="transmembrane region" description="Helical" evidence="6">
    <location>
        <begin position="78"/>
        <end position="100"/>
    </location>
</feature>
<dbReference type="InterPro" id="IPR051834">
    <property type="entry name" value="RING_finger_E3_ligase"/>
</dbReference>
<evidence type="ECO:0000256" key="5">
    <source>
        <dbReference type="SAM" id="MobiDB-lite"/>
    </source>
</evidence>
<dbReference type="PANTHER" id="PTHR45931">
    <property type="entry name" value="SI:CH211-59O9.10"/>
    <property type="match status" value="1"/>
</dbReference>
<feature type="transmembrane region" description="Helical" evidence="6">
    <location>
        <begin position="131"/>
        <end position="149"/>
    </location>
</feature>
<dbReference type="PANTHER" id="PTHR45931:SF3">
    <property type="entry name" value="RING ZINC FINGER-CONTAINING PROTEIN"/>
    <property type="match status" value="1"/>
</dbReference>
<keyword evidence="6" id="KW-1133">Transmembrane helix</keyword>
<dbReference type="Gene3D" id="3.30.40.10">
    <property type="entry name" value="Zinc/RING finger domain, C3HC4 (zinc finger)"/>
    <property type="match status" value="1"/>
</dbReference>
<name>A0A078AY56_STYLE</name>
<dbReference type="AlphaFoldDB" id="A0A078AY56"/>
<dbReference type="PROSITE" id="PS50089">
    <property type="entry name" value="ZF_RING_2"/>
    <property type="match status" value="1"/>
</dbReference>
<keyword evidence="6" id="KW-0812">Transmembrane</keyword>
<proteinExistence type="predicted"/>
<keyword evidence="6" id="KW-0472">Membrane</keyword>
<dbReference type="Proteomes" id="UP000039865">
    <property type="component" value="Unassembled WGS sequence"/>
</dbReference>
<feature type="transmembrane region" description="Helical" evidence="6">
    <location>
        <begin position="225"/>
        <end position="247"/>
    </location>
</feature>
<keyword evidence="3" id="KW-0862">Zinc</keyword>
<feature type="transmembrane region" description="Helical" evidence="6">
    <location>
        <begin position="170"/>
        <end position="194"/>
    </location>
</feature>
<dbReference type="InterPro" id="IPR013083">
    <property type="entry name" value="Znf_RING/FYVE/PHD"/>
</dbReference>
<dbReference type="InParanoid" id="A0A078AY56"/>
<dbReference type="GO" id="GO:0006511">
    <property type="term" value="P:ubiquitin-dependent protein catabolic process"/>
    <property type="evidence" value="ECO:0007669"/>
    <property type="project" value="TreeGrafter"/>
</dbReference>
<keyword evidence="9" id="KW-1185">Reference proteome</keyword>
<dbReference type="GO" id="GO:0061630">
    <property type="term" value="F:ubiquitin protein ligase activity"/>
    <property type="evidence" value="ECO:0007669"/>
    <property type="project" value="TreeGrafter"/>
</dbReference>
<reference evidence="8 9" key="1">
    <citation type="submission" date="2014-06" db="EMBL/GenBank/DDBJ databases">
        <authorList>
            <person name="Swart Estienne"/>
        </authorList>
    </citation>
    <scope>NUCLEOTIDE SEQUENCE [LARGE SCALE GENOMIC DNA]</scope>
    <source>
        <strain evidence="8 9">130c</strain>
    </source>
</reference>
<evidence type="ECO:0000313" key="9">
    <source>
        <dbReference type="Proteomes" id="UP000039865"/>
    </source>
</evidence>
<dbReference type="EMBL" id="CCKQ01013996">
    <property type="protein sequence ID" value="CDW85723.1"/>
    <property type="molecule type" value="Genomic_DNA"/>
</dbReference>
<evidence type="ECO:0000256" key="2">
    <source>
        <dbReference type="ARBA" id="ARBA00022771"/>
    </source>
</evidence>
<sequence>MDSPNNSMTIPLKPEDQEIQMLVMSKLMPHEYLEIRRRPRAQSLSGGGNGRNGGLLREYLLSSRYDGNIPEGSKQYKLIWFVLLYYMSFYLICTFSSLIIKGVANANSETMPPEVAQKCPMNLNKWYSVQQILFALAPFPIYYSVKLIIRDRQIHYLYKERLDRNGNIRRTFIFSTVGIGSKIVLGFLDILHLVQSITATANYLNNREDILEYCAPYNPVMNFMLLFYTSIGLLSFPRFIILIYFFVWRVRGLNVNQARMSANETEPQIQSFKFPIIKYENLESEIRQFSAISQPNQTQEITEEEKDNENQFLESTSPPRLLQKQIKYNDNRIDNQNKRISKDEIISDSCPICCEAFGNSDKISFLPCNIKHIYHTNCIQMWLGKHNTCPLCKHEVIKVSYR</sequence>
<accession>A0A078AY56</accession>
<dbReference type="GO" id="GO:0008270">
    <property type="term" value="F:zinc ion binding"/>
    <property type="evidence" value="ECO:0007669"/>
    <property type="project" value="UniProtKB-KW"/>
</dbReference>
<keyword evidence="1" id="KW-0479">Metal-binding</keyword>
<dbReference type="SUPFAM" id="SSF57850">
    <property type="entry name" value="RING/U-box"/>
    <property type="match status" value="1"/>
</dbReference>
<evidence type="ECO:0000256" key="6">
    <source>
        <dbReference type="SAM" id="Phobius"/>
    </source>
</evidence>
<evidence type="ECO:0000256" key="1">
    <source>
        <dbReference type="ARBA" id="ARBA00022723"/>
    </source>
</evidence>
<feature type="region of interest" description="Disordered" evidence="5">
    <location>
        <begin position="295"/>
        <end position="314"/>
    </location>
</feature>
<gene>
    <name evidence="8" type="primary">Contig17546.g18663</name>
    <name evidence="8" type="ORF">STYLEM_14809</name>
</gene>
<dbReference type="InterPro" id="IPR001841">
    <property type="entry name" value="Znf_RING"/>
</dbReference>
<dbReference type="Pfam" id="PF13639">
    <property type="entry name" value="zf-RING_2"/>
    <property type="match status" value="1"/>
</dbReference>
<evidence type="ECO:0000256" key="4">
    <source>
        <dbReference type="PROSITE-ProRule" id="PRU00175"/>
    </source>
</evidence>
<evidence type="ECO:0000256" key="3">
    <source>
        <dbReference type="ARBA" id="ARBA00022833"/>
    </source>
</evidence>
<feature type="domain" description="RING-type" evidence="7">
    <location>
        <begin position="350"/>
        <end position="393"/>
    </location>
</feature>
<dbReference type="GO" id="GO:0005634">
    <property type="term" value="C:nucleus"/>
    <property type="evidence" value="ECO:0007669"/>
    <property type="project" value="TreeGrafter"/>
</dbReference>
<keyword evidence="2 4" id="KW-0863">Zinc-finger</keyword>
<evidence type="ECO:0000259" key="7">
    <source>
        <dbReference type="PROSITE" id="PS50089"/>
    </source>
</evidence>
<evidence type="ECO:0000313" key="8">
    <source>
        <dbReference type="EMBL" id="CDW85723.1"/>
    </source>
</evidence>
<protein>
    <submittedName>
        <fullName evidence="8">Isoform b</fullName>
    </submittedName>
</protein>
<dbReference type="OrthoDB" id="439844at2759"/>